<dbReference type="PANTHER" id="PTHR30203:SF30">
    <property type="entry name" value="OUTER MEMBRANE PROTEIN-RELATED"/>
    <property type="match status" value="1"/>
</dbReference>
<dbReference type="InterPro" id="IPR003423">
    <property type="entry name" value="OMP_efflux"/>
</dbReference>
<evidence type="ECO:0008006" key="4">
    <source>
        <dbReference type="Google" id="ProtNLM"/>
    </source>
</evidence>
<dbReference type="InterPro" id="IPR010131">
    <property type="entry name" value="MdtP/NodT-like"/>
</dbReference>
<evidence type="ECO:0000313" key="3">
    <source>
        <dbReference type="Proteomes" id="UP000255165"/>
    </source>
</evidence>
<sequence length="302" mass="32816">MALTASVATAYMQLRGLQRQRAIVEENIAVRVDTVHLTQVRYRAGLATDLDVARAQTQLQRTQASVPDVQRRIDNELGTLAVLTGDPPESIDRALLSAAPIPPAPPALPRQAPAELLERRPDLRQAARRIDVAVANLGVAKTDLLPKFTLSFGDAIDRLAYRGMPAVTDNLFTLGLGIFWPLFNAGRIHANIDAQDAALQQARYAFDQTLLNALQDVEVAYTDVRAQRERGARLSLALDSAQRSSTLAQDLYNAGEADFLSVLDAHTQVLDTQSELVQAQTDAAVSAVSLYRALGGSWQDTP</sequence>
<organism evidence="2 3">
    <name type="scientific">Cupriavidus lacunae</name>
    <dbReference type="NCBI Taxonomy" id="2666307"/>
    <lineage>
        <taxon>Bacteria</taxon>
        <taxon>Pseudomonadati</taxon>
        <taxon>Pseudomonadota</taxon>
        <taxon>Betaproteobacteria</taxon>
        <taxon>Burkholderiales</taxon>
        <taxon>Burkholderiaceae</taxon>
        <taxon>Cupriavidus</taxon>
    </lineage>
</organism>
<dbReference type="Proteomes" id="UP000255165">
    <property type="component" value="Unassembled WGS sequence"/>
</dbReference>
<dbReference type="EMBL" id="QKWJ01000151">
    <property type="protein sequence ID" value="RDJ98271.1"/>
    <property type="molecule type" value="Genomic_DNA"/>
</dbReference>
<dbReference type="AlphaFoldDB" id="A0A370MY20"/>
<keyword evidence="3" id="KW-1185">Reference proteome</keyword>
<dbReference type="Pfam" id="PF02321">
    <property type="entry name" value="OEP"/>
    <property type="match status" value="2"/>
</dbReference>
<name>A0A370MY20_9BURK</name>
<reference evidence="3" key="1">
    <citation type="submission" date="2018-06" db="EMBL/GenBank/DDBJ databases">
        <authorList>
            <person name="Feng T."/>
            <person name="Jeon C.O."/>
        </authorList>
    </citation>
    <scope>NUCLEOTIDE SEQUENCE [LARGE SCALE GENOMIC DNA]</scope>
    <source>
        <strain evidence="3">S23</strain>
    </source>
</reference>
<comment type="similarity">
    <text evidence="1">Belongs to the outer membrane factor (OMF) (TC 1.B.17) family.</text>
</comment>
<proteinExistence type="inferred from homology"/>
<dbReference type="RefSeq" id="WP_115216777.1">
    <property type="nucleotide sequence ID" value="NZ_QKWJ01000151.1"/>
</dbReference>
<comment type="caution">
    <text evidence="2">The sequence shown here is derived from an EMBL/GenBank/DDBJ whole genome shotgun (WGS) entry which is preliminary data.</text>
</comment>
<protein>
    <recommendedName>
        <fullName evidence="4">TolC family protein</fullName>
    </recommendedName>
</protein>
<dbReference type="SUPFAM" id="SSF56954">
    <property type="entry name" value="Outer membrane efflux proteins (OEP)"/>
    <property type="match status" value="1"/>
</dbReference>
<dbReference type="Gene3D" id="1.20.1600.10">
    <property type="entry name" value="Outer membrane efflux proteins (OEP)"/>
    <property type="match status" value="1"/>
</dbReference>
<evidence type="ECO:0000313" key="2">
    <source>
        <dbReference type="EMBL" id="RDJ98271.1"/>
    </source>
</evidence>
<gene>
    <name evidence="2" type="ORF">DN412_41210</name>
</gene>
<dbReference type="Gene3D" id="2.20.200.10">
    <property type="entry name" value="Outer membrane efflux proteins (OEP)"/>
    <property type="match status" value="1"/>
</dbReference>
<evidence type="ECO:0000256" key="1">
    <source>
        <dbReference type="ARBA" id="ARBA00007613"/>
    </source>
</evidence>
<dbReference type="GO" id="GO:0015562">
    <property type="term" value="F:efflux transmembrane transporter activity"/>
    <property type="evidence" value="ECO:0007669"/>
    <property type="project" value="InterPro"/>
</dbReference>
<dbReference type="PANTHER" id="PTHR30203">
    <property type="entry name" value="OUTER MEMBRANE CATION EFFLUX PROTEIN"/>
    <property type="match status" value="1"/>
</dbReference>
<accession>A0A370MY20</accession>